<proteinExistence type="predicted"/>
<reference evidence="3" key="1">
    <citation type="submission" date="2016-11" db="UniProtKB">
        <authorList>
            <consortium name="WormBaseParasite"/>
        </authorList>
    </citation>
    <scope>IDENTIFICATION</scope>
</reference>
<dbReference type="Proteomes" id="UP000095283">
    <property type="component" value="Unplaced"/>
</dbReference>
<keyword evidence="1" id="KW-0812">Transmembrane</keyword>
<dbReference type="AlphaFoldDB" id="A0A1I7WDT0"/>
<sequence length="40" mass="4495">MFDWGKSKYGMLGLIAFSLYVLCVVVHNNVLVLILVLILV</sequence>
<feature type="transmembrane region" description="Helical" evidence="1">
    <location>
        <begin position="12"/>
        <end position="39"/>
    </location>
</feature>
<keyword evidence="1" id="KW-0472">Membrane</keyword>
<dbReference type="WBParaSite" id="Hba_03055">
    <property type="protein sequence ID" value="Hba_03055"/>
    <property type="gene ID" value="Hba_03055"/>
</dbReference>
<keyword evidence="2" id="KW-1185">Reference proteome</keyword>
<evidence type="ECO:0000256" key="1">
    <source>
        <dbReference type="SAM" id="Phobius"/>
    </source>
</evidence>
<accession>A0A1I7WDT0</accession>
<keyword evidence="1" id="KW-1133">Transmembrane helix</keyword>
<protein>
    <submittedName>
        <fullName evidence="3">Transporter</fullName>
    </submittedName>
</protein>
<name>A0A1I7WDT0_HETBA</name>
<evidence type="ECO:0000313" key="2">
    <source>
        <dbReference type="Proteomes" id="UP000095283"/>
    </source>
</evidence>
<organism evidence="2 3">
    <name type="scientific">Heterorhabditis bacteriophora</name>
    <name type="common">Entomopathogenic nematode worm</name>
    <dbReference type="NCBI Taxonomy" id="37862"/>
    <lineage>
        <taxon>Eukaryota</taxon>
        <taxon>Metazoa</taxon>
        <taxon>Ecdysozoa</taxon>
        <taxon>Nematoda</taxon>
        <taxon>Chromadorea</taxon>
        <taxon>Rhabditida</taxon>
        <taxon>Rhabditina</taxon>
        <taxon>Rhabditomorpha</taxon>
        <taxon>Strongyloidea</taxon>
        <taxon>Heterorhabditidae</taxon>
        <taxon>Heterorhabditis</taxon>
    </lineage>
</organism>
<evidence type="ECO:0000313" key="3">
    <source>
        <dbReference type="WBParaSite" id="Hba_03055"/>
    </source>
</evidence>